<dbReference type="RefSeq" id="WP_002359675.1">
    <property type="nucleotide sequence ID" value="NZ_GL454487.1"/>
</dbReference>
<comment type="similarity">
    <text evidence="3">Belongs to the ArsC family.</text>
</comment>
<dbReference type="AlphaFoldDB" id="A0A125W2J0"/>
<dbReference type="PROSITE" id="PS51354">
    <property type="entry name" value="GLUTAREDOXIN_2"/>
    <property type="match status" value="1"/>
</dbReference>
<accession>A0A125W2J0</accession>
<keyword evidence="1" id="KW-1015">Disulfide bond</keyword>
<reference evidence="4 5" key="1">
    <citation type="submission" date="2010-07" db="EMBL/GenBank/DDBJ databases">
        <authorList>
            <person name="Sid Ahmed O."/>
        </authorList>
    </citation>
    <scope>NUCLEOTIDE SEQUENCE [LARGE SCALE GENOMIC DNA]</scope>
    <source>
        <strain evidence="4 5">TX4248</strain>
    </source>
</reference>
<protein>
    <submittedName>
        <fullName evidence="4">Transcriptional regulator, Spx/MgsR family</fullName>
    </submittedName>
</protein>
<dbReference type="InterPro" id="IPR036249">
    <property type="entry name" value="Thioredoxin-like_sf"/>
</dbReference>
<dbReference type="HOGENOM" id="CLU_116644_2_0_9"/>
<dbReference type="PANTHER" id="PTHR30041">
    <property type="entry name" value="ARSENATE REDUCTASE"/>
    <property type="match status" value="1"/>
</dbReference>
<evidence type="ECO:0000256" key="3">
    <source>
        <dbReference type="PROSITE-ProRule" id="PRU01282"/>
    </source>
</evidence>
<dbReference type="NCBIfam" id="TIGR01617">
    <property type="entry name" value="arsC_related"/>
    <property type="match status" value="1"/>
</dbReference>
<dbReference type="EMBL" id="AEBR01000103">
    <property type="protein sequence ID" value="EFM81504.1"/>
    <property type="molecule type" value="Genomic_DNA"/>
</dbReference>
<evidence type="ECO:0000256" key="2">
    <source>
        <dbReference type="ARBA" id="ARBA00023284"/>
    </source>
</evidence>
<keyword evidence="2" id="KW-0676">Redox-active center</keyword>
<sequence length="119" mass="13534">MYTLYEYPKCSTCKKAKAWLDQQGVKYQAIDIKATPPSSEQLAKWMKETGLPVRRFFNTSGVLYREQGLKDLVDSFSIEEASQRLAADGMLIKRPILLKDNTFLTNGFKEADYEGVLGK</sequence>
<organism evidence="4 5">
    <name type="scientific">Enterococcus faecalis TX4248</name>
    <dbReference type="NCBI Taxonomy" id="749495"/>
    <lineage>
        <taxon>Bacteria</taxon>
        <taxon>Bacillati</taxon>
        <taxon>Bacillota</taxon>
        <taxon>Bacilli</taxon>
        <taxon>Lactobacillales</taxon>
        <taxon>Enterococcaceae</taxon>
        <taxon>Enterococcus</taxon>
    </lineage>
</organism>
<name>A0A125W2J0_ENTFL</name>
<dbReference type="Proteomes" id="UP000004846">
    <property type="component" value="Unassembled WGS sequence"/>
</dbReference>
<dbReference type="CDD" id="cd03036">
    <property type="entry name" value="ArsC_like"/>
    <property type="match status" value="1"/>
</dbReference>
<dbReference type="PROSITE" id="PS51353">
    <property type="entry name" value="ARSC"/>
    <property type="match status" value="1"/>
</dbReference>
<evidence type="ECO:0000313" key="4">
    <source>
        <dbReference type="EMBL" id="EFM81504.1"/>
    </source>
</evidence>
<dbReference type="InterPro" id="IPR006504">
    <property type="entry name" value="Tscrpt_reg_Spx/MgsR"/>
</dbReference>
<gene>
    <name evidence="4" type="ORF">HMPREF9498_02841</name>
</gene>
<dbReference type="SUPFAM" id="SSF52833">
    <property type="entry name" value="Thioredoxin-like"/>
    <property type="match status" value="1"/>
</dbReference>
<dbReference type="Pfam" id="PF03960">
    <property type="entry name" value="ArsC"/>
    <property type="match status" value="1"/>
</dbReference>
<dbReference type="Gene3D" id="3.40.30.10">
    <property type="entry name" value="Glutaredoxin"/>
    <property type="match status" value="1"/>
</dbReference>
<evidence type="ECO:0000313" key="5">
    <source>
        <dbReference type="Proteomes" id="UP000004846"/>
    </source>
</evidence>
<proteinExistence type="inferred from homology"/>
<evidence type="ECO:0000256" key="1">
    <source>
        <dbReference type="ARBA" id="ARBA00023157"/>
    </source>
</evidence>
<dbReference type="InterPro" id="IPR006660">
    <property type="entry name" value="Arsenate_reductase-like"/>
</dbReference>
<dbReference type="PANTHER" id="PTHR30041:SF8">
    <property type="entry name" value="PROTEIN YFFB"/>
    <property type="match status" value="1"/>
</dbReference>
<comment type="caution">
    <text evidence="4">The sequence shown here is derived from an EMBL/GenBank/DDBJ whole genome shotgun (WGS) entry which is preliminary data.</text>
</comment>